<keyword evidence="6" id="KW-0408">Iron</keyword>
<dbReference type="PANTHER" id="PTHR33711">
    <property type="entry name" value="DIOXYGENASE, PUTATIVE (AFU_ORTHOLOGUE AFUA_2G02910)-RELATED"/>
    <property type="match status" value="1"/>
</dbReference>
<dbReference type="RefSeq" id="WP_256119213.1">
    <property type="nucleotide sequence ID" value="NZ_WHSB02000008.1"/>
</dbReference>
<reference evidence="9" key="1">
    <citation type="submission" date="2021-07" db="EMBL/GenBank/DDBJ databases">
        <title>Shinella sp. nov., a novel member of the genus Shinella from water.</title>
        <authorList>
            <person name="Deng Y."/>
        </authorList>
    </citation>
    <scope>NUCLEOTIDE SEQUENCE</scope>
    <source>
        <strain evidence="9">CPCC 100929</strain>
    </source>
</reference>
<evidence type="ECO:0000313" key="10">
    <source>
        <dbReference type="Proteomes" id="UP000996601"/>
    </source>
</evidence>
<dbReference type="InterPro" id="IPR007535">
    <property type="entry name" value="Catechol_dOase_N"/>
</dbReference>
<dbReference type="EMBL" id="WHSB02000008">
    <property type="protein sequence ID" value="MCQ4632586.1"/>
    <property type="molecule type" value="Genomic_DNA"/>
</dbReference>
<gene>
    <name evidence="9" type="ORF">GB927_021260</name>
</gene>
<comment type="caution">
    <text evidence="9">The sequence shown here is derived from an EMBL/GenBank/DDBJ whole genome shotgun (WGS) entry which is preliminary data.</text>
</comment>
<dbReference type="Pfam" id="PF00775">
    <property type="entry name" value="Dioxygenase_C"/>
    <property type="match status" value="1"/>
</dbReference>
<comment type="cofactor">
    <cofactor evidence="1">
        <name>Fe(3+)</name>
        <dbReference type="ChEBI" id="CHEBI:29034"/>
    </cofactor>
</comment>
<dbReference type="Pfam" id="PF04444">
    <property type="entry name" value="Dioxygenase_N"/>
    <property type="match status" value="1"/>
</dbReference>
<dbReference type="SUPFAM" id="SSF49482">
    <property type="entry name" value="Aromatic compound dioxygenase"/>
    <property type="match status" value="1"/>
</dbReference>
<evidence type="ECO:0000256" key="6">
    <source>
        <dbReference type="ARBA" id="ARBA00023004"/>
    </source>
</evidence>
<comment type="similarity">
    <text evidence="2">Belongs to the intradiol ring-cleavage dioxygenase family.</text>
</comment>
<organism evidence="9 10">
    <name type="scientific">Shinella lacus</name>
    <dbReference type="NCBI Taxonomy" id="2654216"/>
    <lineage>
        <taxon>Bacteria</taxon>
        <taxon>Pseudomonadati</taxon>
        <taxon>Pseudomonadota</taxon>
        <taxon>Alphaproteobacteria</taxon>
        <taxon>Hyphomicrobiales</taxon>
        <taxon>Rhizobiaceae</taxon>
        <taxon>Shinella</taxon>
    </lineage>
</organism>
<keyword evidence="3" id="KW-0479">Metal-binding</keyword>
<evidence type="ECO:0000256" key="3">
    <source>
        <dbReference type="ARBA" id="ARBA00022723"/>
    </source>
</evidence>
<dbReference type="InterPro" id="IPR050770">
    <property type="entry name" value="Intradiol_RC_Dioxygenase"/>
</dbReference>
<evidence type="ECO:0000256" key="4">
    <source>
        <dbReference type="ARBA" id="ARBA00022964"/>
    </source>
</evidence>
<evidence type="ECO:0000256" key="2">
    <source>
        <dbReference type="ARBA" id="ARBA00007825"/>
    </source>
</evidence>
<protein>
    <submittedName>
        <fullName evidence="9">6-chlorohydroxyquinol-1,2-dioxygenase</fullName>
    </submittedName>
</protein>
<dbReference type="InterPro" id="IPR015889">
    <property type="entry name" value="Intradiol_dOase_core"/>
</dbReference>
<accession>A0ABT1RBM5</accession>
<evidence type="ECO:0000259" key="7">
    <source>
        <dbReference type="Pfam" id="PF00775"/>
    </source>
</evidence>
<name>A0ABT1RBM5_9HYPH</name>
<dbReference type="InterPro" id="IPR000627">
    <property type="entry name" value="Intradiol_dOase_C"/>
</dbReference>
<evidence type="ECO:0000313" key="9">
    <source>
        <dbReference type="EMBL" id="MCQ4632586.1"/>
    </source>
</evidence>
<feature type="domain" description="Catechol dioxygenase N-terminal" evidence="8">
    <location>
        <begin position="27"/>
        <end position="100"/>
    </location>
</feature>
<evidence type="ECO:0000256" key="1">
    <source>
        <dbReference type="ARBA" id="ARBA00001965"/>
    </source>
</evidence>
<keyword evidence="4" id="KW-0223">Dioxygenase</keyword>
<evidence type="ECO:0000256" key="5">
    <source>
        <dbReference type="ARBA" id="ARBA00023002"/>
    </source>
</evidence>
<dbReference type="Proteomes" id="UP000996601">
    <property type="component" value="Unassembled WGS sequence"/>
</dbReference>
<evidence type="ECO:0000259" key="8">
    <source>
        <dbReference type="Pfam" id="PF04444"/>
    </source>
</evidence>
<proteinExistence type="inferred from homology"/>
<keyword evidence="10" id="KW-1185">Reference proteome</keyword>
<feature type="domain" description="Intradiol ring-cleavage dioxygenases" evidence="7">
    <location>
        <begin position="125"/>
        <end position="277"/>
    </location>
</feature>
<dbReference type="Gene3D" id="2.60.130.10">
    <property type="entry name" value="Aromatic compound dioxygenase"/>
    <property type="match status" value="1"/>
</dbReference>
<keyword evidence="5" id="KW-0560">Oxidoreductase</keyword>
<sequence length="288" mass="31259">MPGPMVSPVDTLTASDAFARRIAAAGDGRLRQALSATVTHLHALIAELKPTPAEWRSLIAFLTEVGHAADDRRQEWVLLSDLLGASALVEEVNTRRPKLATPNTVRGPFFRADAPERPLGSDISLDGIGEGLAVSARVQDLDGAPISGAEVITWQANAAGLYENQQPDLQPEFNLRGLFRSDAEGRFHYRTIRPAGYGVPDDGPVGTLLRKAGLPLRRPAHLHFMIKAAGFETIVTHLYDASDPQLDADALFGVKPELICRFERAADKPCFRLDYTFVMARSKQGASA</sequence>
<dbReference type="PANTHER" id="PTHR33711:SF7">
    <property type="entry name" value="INTRADIOL RING-CLEAVAGE DIOXYGENASES DOMAIN-CONTAINING PROTEIN-RELATED"/>
    <property type="match status" value="1"/>
</dbReference>